<dbReference type="FunFam" id="3.40.50.1390:FF:000001">
    <property type="entry name" value="DNA recombinase"/>
    <property type="match status" value="1"/>
</dbReference>
<dbReference type="GO" id="GO:0015074">
    <property type="term" value="P:DNA integration"/>
    <property type="evidence" value="ECO:0007669"/>
    <property type="project" value="UniProtKB-KW"/>
</dbReference>
<dbReference type="CDD" id="cd03768">
    <property type="entry name" value="SR_ResInv"/>
    <property type="match status" value="1"/>
</dbReference>
<accession>A0A7Y9FPM3</accession>
<keyword evidence="2" id="KW-0229">DNA integration</keyword>
<dbReference type="InterPro" id="IPR036162">
    <property type="entry name" value="Resolvase-like_N_sf"/>
</dbReference>
<evidence type="ECO:0000259" key="6">
    <source>
        <dbReference type="PROSITE" id="PS51736"/>
    </source>
</evidence>
<comment type="similarity">
    <text evidence="1">Belongs to the site-specific recombinase resolvase family.</text>
</comment>
<keyword evidence="3" id="KW-0230">DNA invertase</keyword>
<dbReference type="InterPro" id="IPR050639">
    <property type="entry name" value="SSR_resolvase"/>
</dbReference>
<reference evidence="7 8" key="1">
    <citation type="submission" date="2020-08" db="EMBL/GenBank/DDBJ databases">
        <title>The Agave Microbiome: Exploring the role of microbial communities in plant adaptations to desert environments.</title>
        <authorList>
            <person name="Partida-Martinez L.P."/>
        </authorList>
    </citation>
    <scope>NUCLEOTIDE SEQUENCE [LARGE SCALE GENOMIC DNA]</scope>
    <source>
        <strain evidence="7 8">AS2.3</strain>
    </source>
</reference>
<dbReference type="SUPFAM" id="SSF53041">
    <property type="entry name" value="Resolvase-like"/>
    <property type="match status" value="1"/>
</dbReference>
<dbReference type="SMART" id="SM00857">
    <property type="entry name" value="Resolvase"/>
    <property type="match status" value="1"/>
</dbReference>
<keyword evidence="8" id="KW-1185">Reference proteome</keyword>
<evidence type="ECO:0000256" key="1">
    <source>
        <dbReference type="ARBA" id="ARBA00009913"/>
    </source>
</evidence>
<name>A0A7Y9FPM3_9SPHN</name>
<evidence type="ECO:0000256" key="3">
    <source>
        <dbReference type="ARBA" id="ARBA00023100"/>
    </source>
</evidence>
<dbReference type="InterPro" id="IPR006119">
    <property type="entry name" value="Resolv_N"/>
</dbReference>
<evidence type="ECO:0000256" key="5">
    <source>
        <dbReference type="ARBA" id="ARBA00023172"/>
    </source>
</evidence>
<feature type="domain" description="Resolvase/invertase-type recombinase catalytic" evidence="6">
    <location>
        <begin position="69"/>
        <end position="209"/>
    </location>
</feature>
<keyword evidence="4" id="KW-0238">DNA-binding</keyword>
<dbReference type="GO" id="GO:0003677">
    <property type="term" value="F:DNA binding"/>
    <property type="evidence" value="ECO:0007669"/>
    <property type="project" value="UniProtKB-KW"/>
</dbReference>
<dbReference type="GO" id="GO:0000150">
    <property type="term" value="F:DNA strand exchange activity"/>
    <property type="evidence" value="ECO:0007669"/>
    <property type="project" value="UniProtKB-KW"/>
</dbReference>
<evidence type="ECO:0000313" key="7">
    <source>
        <dbReference type="EMBL" id="NYD91094.1"/>
    </source>
</evidence>
<dbReference type="AlphaFoldDB" id="A0A7Y9FPM3"/>
<dbReference type="Gene3D" id="3.40.50.1390">
    <property type="entry name" value="Resolvase, N-terminal catalytic domain"/>
    <property type="match status" value="1"/>
</dbReference>
<dbReference type="PANTHER" id="PTHR30461:SF2">
    <property type="entry name" value="SERINE RECOMBINASE PINE-RELATED"/>
    <property type="match status" value="1"/>
</dbReference>
<sequence length="282" mass="30528">MIDSAVGAFFPELTARHGKQENLDRPKNDRFSGDRGFCLLSALRRSENPLRKPPAHCRVPDVFSGRVTMLIGYVRVSKADGSQTLAPQRYALLAAGVDPSRIYEDLASGRHDARPGLTACLKALQPGNTLVLWKLDRLGRDLRHLVITAEALRERGIGLKVLAGAGAQIDTTTANGRLAFGIFAAFAEFERELIAERTQAGLAAARARGRMGGRPRKMDKATLAMAMAAMSDRNAIAADVARRLGMTTTTLYMYVNGDGTPKAPGQALLDGVPYRKERLQAA</sequence>
<dbReference type="Proteomes" id="UP000517753">
    <property type="component" value="Unassembled WGS sequence"/>
</dbReference>
<organism evidence="7 8">
    <name type="scientific">Sphingomonas melonis</name>
    <dbReference type="NCBI Taxonomy" id="152682"/>
    <lineage>
        <taxon>Bacteria</taxon>
        <taxon>Pseudomonadati</taxon>
        <taxon>Pseudomonadota</taxon>
        <taxon>Alphaproteobacteria</taxon>
        <taxon>Sphingomonadales</taxon>
        <taxon>Sphingomonadaceae</taxon>
        <taxon>Sphingomonas</taxon>
    </lineage>
</organism>
<evidence type="ECO:0000256" key="2">
    <source>
        <dbReference type="ARBA" id="ARBA00022908"/>
    </source>
</evidence>
<keyword evidence="5" id="KW-0233">DNA recombination</keyword>
<proteinExistence type="inferred from homology"/>
<dbReference type="Pfam" id="PF00239">
    <property type="entry name" value="Resolvase"/>
    <property type="match status" value="1"/>
</dbReference>
<dbReference type="EMBL" id="JACCBY010000004">
    <property type="protein sequence ID" value="NYD91094.1"/>
    <property type="molecule type" value="Genomic_DNA"/>
</dbReference>
<dbReference type="PANTHER" id="PTHR30461">
    <property type="entry name" value="DNA-INVERTASE FROM LAMBDOID PROPHAGE"/>
    <property type="match status" value="1"/>
</dbReference>
<protein>
    <submittedName>
        <fullName evidence="7">DNA invertase Pin-like site-specific DNA recombinase</fullName>
    </submittedName>
</protein>
<comment type="caution">
    <text evidence="7">The sequence shown here is derived from an EMBL/GenBank/DDBJ whole genome shotgun (WGS) entry which is preliminary data.</text>
</comment>
<evidence type="ECO:0000313" key="8">
    <source>
        <dbReference type="Proteomes" id="UP000517753"/>
    </source>
</evidence>
<evidence type="ECO:0000256" key="4">
    <source>
        <dbReference type="ARBA" id="ARBA00023125"/>
    </source>
</evidence>
<gene>
    <name evidence="7" type="ORF">HD841_002901</name>
</gene>
<dbReference type="PROSITE" id="PS51736">
    <property type="entry name" value="RECOMBINASES_3"/>
    <property type="match status" value="1"/>
</dbReference>